<dbReference type="NCBIfam" id="TIGR01420">
    <property type="entry name" value="pilT_fam"/>
    <property type="match status" value="1"/>
</dbReference>
<dbReference type="PANTHER" id="PTHR30486">
    <property type="entry name" value="TWITCHING MOTILITY PROTEIN PILT"/>
    <property type="match status" value="1"/>
</dbReference>
<dbReference type="Pfam" id="PF05157">
    <property type="entry name" value="MshEN"/>
    <property type="match status" value="1"/>
</dbReference>
<gene>
    <name evidence="4" type="ORF">MNBD_NITROSPIRAE03-1498</name>
</gene>
<name>A0A3B1D2G5_9ZZZZ</name>
<feature type="domain" description="Type II secretion system protein GspE N-terminal" evidence="3">
    <location>
        <begin position="64"/>
        <end position="148"/>
    </location>
</feature>
<evidence type="ECO:0000259" key="3">
    <source>
        <dbReference type="Pfam" id="PF05157"/>
    </source>
</evidence>
<evidence type="ECO:0000259" key="2">
    <source>
        <dbReference type="Pfam" id="PF00437"/>
    </source>
</evidence>
<dbReference type="InterPro" id="IPR006321">
    <property type="entry name" value="PilT/PilU"/>
</dbReference>
<dbReference type="EMBL" id="UOGI01000071">
    <property type="protein sequence ID" value="VAX30384.1"/>
    <property type="molecule type" value="Genomic_DNA"/>
</dbReference>
<sequence length="521" mass="58504">MKTGKAEQRQRLGELLVEHGLINTNQLKEALKRQVQAGGQIGSILIELGFITTDELLDFLSKQLGVPSANLFKLDVPPKILRFLPLEKIKSMKVVPLAVDDNTVTLAMVNPRDMVTLSEIEFSLGKKVEPVVVPAMQMETAIKSLMSEPDKGLRGMVLEKEAQKAETQKAPELLSLLRYLVESPATDMLLTAGVPPSLKIHNDIKRAAMAPLTPLDCERYARGMMSGEDWGRFILKGDRDFAVTYPEIGRFRVSVYKQRNSVSVAIRHIAEIIPTLEELNLPEWLKEYALKPQGLILVAGPTGHGKTTTLAAMIDIINTDRRCNIVTLEDPIEYLHKHKNSNVNQREIGLDTESFPEGLKRIFRQYPDVIVVGELRDKESFEIALQAADTGHLVLSTVHSNNSTSAIERIINMFPSHQQSLTRTKIADTLLLVFSQRLVSLKEGDGRILAYEKLINSYRIRNLIREEKIHQIRSQMQVGTEEFSSIDSALANLYKEGLITFEKGLLYAENEQFFREIAGLV</sequence>
<dbReference type="InterPro" id="IPR001482">
    <property type="entry name" value="T2SS/T4SS_dom"/>
</dbReference>
<organism evidence="4">
    <name type="scientific">hydrothermal vent metagenome</name>
    <dbReference type="NCBI Taxonomy" id="652676"/>
    <lineage>
        <taxon>unclassified sequences</taxon>
        <taxon>metagenomes</taxon>
        <taxon>ecological metagenomes</taxon>
    </lineage>
</organism>
<proteinExistence type="inferred from homology"/>
<dbReference type="InterPro" id="IPR027417">
    <property type="entry name" value="P-loop_NTPase"/>
</dbReference>
<reference evidence="4" key="1">
    <citation type="submission" date="2018-06" db="EMBL/GenBank/DDBJ databases">
        <authorList>
            <person name="Zhirakovskaya E."/>
        </authorList>
    </citation>
    <scope>NUCLEOTIDE SEQUENCE</scope>
</reference>
<feature type="domain" description="Bacterial type II secretion system protein E" evidence="2">
    <location>
        <begin position="284"/>
        <end position="441"/>
    </location>
</feature>
<dbReference type="GO" id="GO:0016887">
    <property type="term" value="F:ATP hydrolysis activity"/>
    <property type="evidence" value="ECO:0007669"/>
    <property type="project" value="InterPro"/>
</dbReference>
<dbReference type="InterPro" id="IPR037257">
    <property type="entry name" value="T2SS_E_N_sf"/>
</dbReference>
<dbReference type="InterPro" id="IPR050921">
    <property type="entry name" value="T4SS_GSP_E_ATPase"/>
</dbReference>
<protein>
    <submittedName>
        <fullName evidence="4">Twitching motility protein PilT</fullName>
    </submittedName>
</protein>
<dbReference type="CDD" id="cd01131">
    <property type="entry name" value="PilT"/>
    <property type="match status" value="1"/>
</dbReference>
<dbReference type="Pfam" id="PF00437">
    <property type="entry name" value="T2SSE"/>
    <property type="match status" value="1"/>
</dbReference>
<evidence type="ECO:0000256" key="1">
    <source>
        <dbReference type="ARBA" id="ARBA00006611"/>
    </source>
</evidence>
<dbReference type="Gene3D" id="3.30.450.90">
    <property type="match status" value="1"/>
</dbReference>
<accession>A0A3B1D2G5</accession>
<comment type="similarity">
    <text evidence="1">Belongs to the GSP E family.</text>
</comment>
<dbReference type="SUPFAM" id="SSF52540">
    <property type="entry name" value="P-loop containing nucleoside triphosphate hydrolases"/>
    <property type="match status" value="1"/>
</dbReference>
<dbReference type="AlphaFoldDB" id="A0A3B1D2G5"/>
<dbReference type="SUPFAM" id="SSF160246">
    <property type="entry name" value="EspE N-terminal domain-like"/>
    <property type="match status" value="1"/>
</dbReference>
<dbReference type="PANTHER" id="PTHR30486:SF16">
    <property type="entry name" value="TWITCHING MOTILITY PROTEIN PILT"/>
    <property type="match status" value="1"/>
</dbReference>
<dbReference type="Gene3D" id="3.40.50.300">
    <property type="entry name" value="P-loop containing nucleotide triphosphate hydrolases"/>
    <property type="match status" value="1"/>
</dbReference>
<dbReference type="InterPro" id="IPR007831">
    <property type="entry name" value="T2SS_GspE_N"/>
</dbReference>
<evidence type="ECO:0000313" key="4">
    <source>
        <dbReference type="EMBL" id="VAX30384.1"/>
    </source>
</evidence>
<dbReference type="GO" id="GO:0005524">
    <property type="term" value="F:ATP binding"/>
    <property type="evidence" value="ECO:0007669"/>
    <property type="project" value="InterPro"/>
</dbReference>
<dbReference type="Gene3D" id="3.30.300.160">
    <property type="entry name" value="Type II secretion system, protein E, N-terminal domain"/>
    <property type="match status" value="1"/>
</dbReference>